<dbReference type="OrthoDB" id="10300756at2759"/>
<protein>
    <submittedName>
        <fullName evidence="2">Uncharacterized protein</fullName>
    </submittedName>
</protein>
<feature type="region of interest" description="Disordered" evidence="1">
    <location>
        <begin position="246"/>
        <end position="292"/>
    </location>
</feature>
<dbReference type="EMBL" id="FN648375">
    <property type="protein sequence ID" value="CBJ48423.1"/>
    <property type="molecule type" value="Genomic_DNA"/>
</dbReference>
<sequence length="500" mass="54014">MLIEEADFERACRAAARGVAPQHKRRVRPRAAAVDSNDGDWSVAGGSRSQTFWPRFGDICLAAAGVRCAVLLDSRRAPRRSPPLADVLLALQHDQQERQQQKEHCATRDCHSDCDCNSGGVACLGLLVLEGSSFLVNRVMLVRRLNELFSGETIAAEPVDERFRRSATCATDCDKKSGYGTEAVRPAVDGAASAHQRHFDRRDLALLDVNMALAVPSDRSDVLAPRLYAALLWAFGGATVAATANSVEEGRARGPSPTPPPRGTSRESTAMETSAKSNREDRFCGGDGVHRVPPSELEGGARWLRDWSMKELVLDCESLVKTLGDVGLSGMAGWLLEYPAIYCCSSLNDGTTNGSDGKEMEHARGNCLAAVPLTVYSLAVDLGDKGRGSSSRPQPSLDERSASVTGAWFEAFSFSVPEAMCGPTETEQDEDEVNGGGACGENREERHRRTAAALHGLVDNFVQTIDRRLARLRRSGVNGNDSFLSLNVSKRRATLDQVAL</sequence>
<feature type="compositionally biased region" description="Basic and acidic residues" evidence="1">
    <location>
        <begin position="277"/>
        <end position="290"/>
    </location>
</feature>
<evidence type="ECO:0000313" key="3">
    <source>
        <dbReference type="Proteomes" id="UP000002630"/>
    </source>
</evidence>
<name>D7FQ91_ECTSI</name>
<dbReference type="AlphaFoldDB" id="D7FQ91"/>
<dbReference type="Proteomes" id="UP000002630">
    <property type="component" value="Linkage Group LG02"/>
</dbReference>
<reference evidence="2 3" key="1">
    <citation type="journal article" date="2010" name="Nature">
        <title>The Ectocarpus genome and the independent evolution of multicellularity in brown algae.</title>
        <authorList>
            <person name="Cock J.M."/>
            <person name="Sterck L."/>
            <person name="Rouze P."/>
            <person name="Scornet D."/>
            <person name="Allen A.E."/>
            <person name="Amoutzias G."/>
            <person name="Anthouard V."/>
            <person name="Artiguenave F."/>
            <person name="Aury J.M."/>
            <person name="Badger J.H."/>
            <person name="Beszteri B."/>
            <person name="Billiau K."/>
            <person name="Bonnet E."/>
            <person name="Bothwell J.H."/>
            <person name="Bowler C."/>
            <person name="Boyen C."/>
            <person name="Brownlee C."/>
            <person name="Carrano C.J."/>
            <person name="Charrier B."/>
            <person name="Cho G.Y."/>
            <person name="Coelho S.M."/>
            <person name="Collen J."/>
            <person name="Corre E."/>
            <person name="Da Silva C."/>
            <person name="Delage L."/>
            <person name="Delaroque N."/>
            <person name="Dittami S.M."/>
            <person name="Doulbeau S."/>
            <person name="Elias M."/>
            <person name="Farnham G."/>
            <person name="Gachon C.M."/>
            <person name="Gschloessl B."/>
            <person name="Heesch S."/>
            <person name="Jabbari K."/>
            <person name="Jubin C."/>
            <person name="Kawai H."/>
            <person name="Kimura K."/>
            <person name="Kloareg B."/>
            <person name="Kupper F.C."/>
            <person name="Lang D."/>
            <person name="Le Bail A."/>
            <person name="Leblanc C."/>
            <person name="Lerouge P."/>
            <person name="Lohr M."/>
            <person name="Lopez P.J."/>
            <person name="Martens C."/>
            <person name="Maumus F."/>
            <person name="Michel G."/>
            <person name="Miranda-Saavedra D."/>
            <person name="Morales J."/>
            <person name="Moreau H."/>
            <person name="Motomura T."/>
            <person name="Nagasato C."/>
            <person name="Napoli C.A."/>
            <person name="Nelson D.R."/>
            <person name="Nyvall-Collen P."/>
            <person name="Peters A.F."/>
            <person name="Pommier C."/>
            <person name="Potin P."/>
            <person name="Poulain J."/>
            <person name="Quesneville H."/>
            <person name="Read B."/>
            <person name="Rensing S.A."/>
            <person name="Ritter A."/>
            <person name="Rousvoal S."/>
            <person name="Samanta M."/>
            <person name="Samson G."/>
            <person name="Schroeder D.C."/>
            <person name="Segurens B."/>
            <person name="Strittmatter M."/>
            <person name="Tonon T."/>
            <person name="Tregear J.W."/>
            <person name="Valentin K."/>
            <person name="von Dassow P."/>
            <person name="Yamagishi T."/>
            <person name="Van de Peer Y."/>
            <person name="Wincker P."/>
        </authorList>
    </citation>
    <scope>NUCLEOTIDE SEQUENCE [LARGE SCALE GENOMIC DNA]</scope>
    <source>
        <strain evidence="3">Ec32 / CCAP1310/4</strain>
    </source>
</reference>
<keyword evidence="3" id="KW-1185">Reference proteome</keyword>
<proteinExistence type="predicted"/>
<gene>
    <name evidence="2" type="ORF">Esi_0002_0226</name>
</gene>
<evidence type="ECO:0000313" key="2">
    <source>
        <dbReference type="EMBL" id="CBJ48423.1"/>
    </source>
</evidence>
<dbReference type="EMBL" id="FN649727">
    <property type="protein sequence ID" value="CBJ48423.1"/>
    <property type="molecule type" value="Genomic_DNA"/>
</dbReference>
<accession>D7FQ91</accession>
<dbReference type="InParanoid" id="D7FQ91"/>
<organism evidence="2 3">
    <name type="scientific">Ectocarpus siliculosus</name>
    <name type="common">Brown alga</name>
    <name type="synonym">Conferva siliculosa</name>
    <dbReference type="NCBI Taxonomy" id="2880"/>
    <lineage>
        <taxon>Eukaryota</taxon>
        <taxon>Sar</taxon>
        <taxon>Stramenopiles</taxon>
        <taxon>Ochrophyta</taxon>
        <taxon>PX clade</taxon>
        <taxon>Phaeophyceae</taxon>
        <taxon>Ectocarpales</taxon>
        <taxon>Ectocarpaceae</taxon>
        <taxon>Ectocarpus</taxon>
    </lineage>
</organism>
<evidence type="ECO:0000256" key="1">
    <source>
        <dbReference type="SAM" id="MobiDB-lite"/>
    </source>
</evidence>